<feature type="transmembrane region" description="Helical" evidence="6">
    <location>
        <begin position="297"/>
        <end position="317"/>
    </location>
</feature>
<dbReference type="InterPro" id="IPR050367">
    <property type="entry name" value="APC_superfamily"/>
</dbReference>
<gene>
    <name evidence="7" type="ORF">P5G51_001010</name>
</gene>
<evidence type="ECO:0000256" key="3">
    <source>
        <dbReference type="ARBA" id="ARBA00022692"/>
    </source>
</evidence>
<evidence type="ECO:0000256" key="2">
    <source>
        <dbReference type="ARBA" id="ARBA00022475"/>
    </source>
</evidence>
<sequence>MSKDSSSVERFGYKQELKRGLSFADILIYGLIFMVPIAPFGVYGEVMVGAKGMVALAYLIGMVGMIFTALSYARMSEEFPLAGSVYSYVGRGLNHHIGFIAGWLILLDYILIPTLMYVVSAAALKGVLPGVPSGVWIIVFVIINTVINYFGIEMTAKTNKVFLVFELIVLVLFLIFGIYAVASGVNGAEFSFDPLFNPDQFSFSLVLGAVSIAVLSFLGFDAISTLSEESKGGPKAIGRGMVFSLLLVGVLFIVQTWVAALIIPDFKSFSDIDTAFYETAEIAGGKWLGVLTAVATALAWGIADALVAQAAISRVLYSMARDKKLPHFLSKVHPKYRTPYASTLLVAGISVILGFVFLGGIDKLASLVNFGALSAFLLLNISVFYHFIIKKKSRDFFRYLILPLIGFIIVGFVWVNFGTNTKVLGFSWLAVGILVTIIVALKGKDTTIDLD</sequence>
<keyword evidence="5 6" id="KW-0472">Membrane</keyword>
<feature type="transmembrane region" description="Helical" evidence="6">
    <location>
        <begin position="367"/>
        <end position="389"/>
    </location>
</feature>
<feature type="transmembrane region" description="Helical" evidence="6">
    <location>
        <begin position="131"/>
        <end position="150"/>
    </location>
</feature>
<protein>
    <submittedName>
        <fullName evidence="7">APC family permease</fullName>
    </submittedName>
</protein>
<keyword evidence="3 6" id="KW-0812">Transmembrane</keyword>
<comment type="subcellular location">
    <subcellularLocation>
        <location evidence="1">Cell membrane</location>
        <topology evidence="1">Multi-pass membrane protein</topology>
    </subcellularLocation>
</comment>
<dbReference type="PIRSF" id="PIRSF006060">
    <property type="entry name" value="AA_transporter"/>
    <property type="match status" value="1"/>
</dbReference>
<dbReference type="InterPro" id="IPR002293">
    <property type="entry name" value="AA/rel_permease1"/>
</dbReference>
<dbReference type="Pfam" id="PF13520">
    <property type="entry name" value="AA_permease_2"/>
    <property type="match status" value="1"/>
</dbReference>
<evidence type="ECO:0000256" key="1">
    <source>
        <dbReference type="ARBA" id="ARBA00004651"/>
    </source>
</evidence>
<dbReference type="Proteomes" id="UP001228376">
    <property type="component" value="Unassembled WGS sequence"/>
</dbReference>
<feature type="transmembrane region" description="Helical" evidence="6">
    <location>
        <begin position="21"/>
        <end position="43"/>
    </location>
</feature>
<proteinExistence type="predicted"/>
<dbReference type="EMBL" id="JAROCA020000001">
    <property type="protein sequence ID" value="MDY0404174.1"/>
    <property type="molecule type" value="Genomic_DNA"/>
</dbReference>
<evidence type="ECO:0000256" key="4">
    <source>
        <dbReference type="ARBA" id="ARBA00022989"/>
    </source>
</evidence>
<feature type="transmembrane region" description="Helical" evidence="6">
    <location>
        <begin position="338"/>
        <end position="361"/>
    </location>
</feature>
<dbReference type="PANTHER" id="PTHR42770:SF16">
    <property type="entry name" value="AMINO ACID PERMEASE"/>
    <property type="match status" value="1"/>
</dbReference>
<evidence type="ECO:0000313" key="7">
    <source>
        <dbReference type="EMBL" id="MDY0404174.1"/>
    </source>
</evidence>
<comment type="caution">
    <text evidence="7">The sequence shown here is derived from an EMBL/GenBank/DDBJ whole genome shotgun (WGS) entry which is preliminary data.</text>
</comment>
<evidence type="ECO:0000313" key="8">
    <source>
        <dbReference type="Proteomes" id="UP001228376"/>
    </source>
</evidence>
<evidence type="ECO:0000256" key="5">
    <source>
        <dbReference type="ARBA" id="ARBA00023136"/>
    </source>
</evidence>
<keyword evidence="4 6" id="KW-1133">Transmembrane helix</keyword>
<keyword evidence="8" id="KW-1185">Reference proteome</keyword>
<feature type="transmembrane region" description="Helical" evidence="6">
    <location>
        <begin position="201"/>
        <end position="220"/>
    </location>
</feature>
<evidence type="ECO:0000256" key="6">
    <source>
        <dbReference type="SAM" id="Phobius"/>
    </source>
</evidence>
<dbReference type="Gene3D" id="1.20.1740.10">
    <property type="entry name" value="Amino acid/polyamine transporter I"/>
    <property type="match status" value="1"/>
</dbReference>
<feature type="transmembrane region" description="Helical" evidence="6">
    <location>
        <begin position="396"/>
        <end position="417"/>
    </location>
</feature>
<feature type="transmembrane region" description="Helical" evidence="6">
    <location>
        <begin position="162"/>
        <end position="181"/>
    </location>
</feature>
<feature type="transmembrane region" description="Helical" evidence="6">
    <location>
        <begin position="241"/>
        <end position="263"/>
    </location>
</feature>
<feature type="transmembrane region" description="Helical" evidence="6">
    <location>
        <begin position="423"/>
        <end position="441"/>
    </location>
</feature>
<dbReference type="PANTHER" id="PTHR42770">
    <property type="entry name" value="AMINO ACID TRANSPORTER-RELATED"/>
    <property type="match status" value="1"/>
</dbReference>
<organism evidence="7 8">
    <name type="scientific">Tigheibacillus jepli</name>
    <dbReference type="NCBI Taxonomy" id="3035914"/>
    <lineage>
        <taxon>Bacteria</taxon>
        <taxon>Bacillati</taxon>
        <taxon>Bacillota</taxon>
        <taxon>Bacilli</taxon>
        <taxon>Bacillales</taxon>
        <taxon>Bacillaceae</taxon>
        <taxon>Tigheibacillus</taxon>
    </lineage>
</organism>
<name>A0ABU5CEC7_9BACI</name>
<accession>A0ABU5CEC7</accession>
<keyword evidence="2" id="KW-1003">Cell membrane</keyword>
<feature type="transmembrane region" description="Helical" evidence="6">
    <location>
        <begin position="55"/>
        <end position="75"/>
    </location>
</feature>
<feature type="transmembrane region" description="Helical" evidence="6">
    <location>
        <begin position="96"/>
        <end position="119"/>
    </location>
</feature>
<reference evidence="7 8" key="1">
    <citation type="submission" date="2023-10" db="EMBL/GenBank/DDBJ databases">
        <title>179-bfca-hs.</title>
        <authorList>
            <person name="Miliotis G."/>
            <person name="Sengupta P."/>
            <person name="Hameed A."/>
            <person name="Chuvochina M."/>
            <person name="Mcdonagh F."/>
            <person name="Simpson A.C."/>
            <person name="Singh N.K."/>
            <person name="Rekha P.D."/>
            <person name="Raman K."/>
            <person name="Hugenholtz P."/>
            <person name="Venkateswaran K."/>
        </authorList>
    </citation>
    <scope>NUCLEOTIDE SEQUENCE [LARGE SCALE GENOMIC DNA]</scope>
    <source>
        <strain evidence="7 8">179-BFC-A-HS</strain>
    </source>
</reference>
<dbReference type="RefSeq" id="WP_306067968.1">
    <property type="nucleotide sequence ID" value="NZ_JAROCA020000001.1"/>
</dbReference>